<dbReference type="SUPFAM" id="SSF103473">
    <property type="entry name" value="MFS general substrate transporter"/>
    <property type="match status" value="1"/>
</dbReference>
<dbReference type="EMBL" id="LT598482">
    <property type="protein sequence ID" value="SCU87172.1"/>
    <property type="molecule type" value="Genomic_DNA"/>
</dbReference>
<organism evidence="4 5">
    <name type="scientific">Lachancea meyersii CBS 8951</name>
    <dbReference type="NCBI Taxonomy" id="1266667"/>
    <lineage>
        <taxon>Eukaryota</taxon>
        <taxon>Fungi</taxon>
        <taxon>Dikarya</taxon>
        <taxon>Ascomycota</taxon>
        <taxon>Saccharomycotina</taxon>
        <taxon>Saccharomycetes</taxon>
        <taxon>Saccharomycetales</taxon>
        <taxon>Saccharomycetaceae</taxon>
        <taxon>Lachancea</taxon>
    </lineage>
</organism>
<protein>
    <submittedName>
        <fullName evidence="4">LAME_0D09054g1_1</fullName>
    </submittedName>
</protein>
<dbReference type="InterPro" id="IPR011701">
    <property type="entry name" value="MFS"/>
</dbReference>
<evidence type="ECO:0000256" key="2">
    <source>
        <dbReference type="ARBA" id="ARBA00006727"/>
    </source>
</evidence>
<dbReference type="PANTHER" id="PTHR11360">
    <property type="entry name" value="MONOCARBOXYLATE TRANSPORTER"/>
    <property type="match status" value="1"/>
</dbReference>
<feature type="transmembrane region" description="Helical" evidence="3">
    <location>
        <begin position="424"/>
        <end position="445"/>
    </location>
</feature>
<evidence type="ECO:0000313" key="5">
    <source>
        <dbReference type="Proteomes" id="UP000191144"/>
    </source>
</evidence>
<dbReference type="Gene3D" id="1.20.1250.20">
    <property type="entry name" value="MFS general substrate transporter like domains"/>
    <property type="match status" value="2"/>
</dbReference>
<feature type="transmembrane region" description="Helical" evidence="3">
    <location>
        <begin position="175"/>
        <end position="195"/>
    </location>
</feature>
<feature type="transmembrane region" description="Helical" evidence="3">
    <location>
        <begin position="88"/>
        <end position="111"/>
    </location>
</feature>
<keyword evidence="3" id="KW-0472">Membrane</keyword>
<dbReference type="GO" id="GO:0016020">
    <property type="term" value="C:membrane"/>
    <property type="evidence" value="ECO:0007669"/>
    <property type="project" value="UniProtKB-SubCell"/>
</dbReference>
<gene>
    <name evidence="4" type="ORF">LAME_0D09054G</name>
</gene>
<keyword evidence="3" id="KW-0812">Transmembrane</keyword>
<feature type="transmembrane region" description="Helical" evidence="3">
    <location>
        <begin position="328"/>
        <end position="349"/>
    </location>
</feature>
<evidence type="ECO:0000256" key="1">
    <source>
        <dbReference type="ARBA" id="ARBA00004141"/>
    </source>
</evidence>
<feature type="transmembrane region" description="Helical" evidence="3">
    <location>
        <begin position="355"/>
        <end position="381"/>
    </location>
</feature>
<comment type="similarity">
    <text evidence="2">Belongs to the major facilitator superfamily. Monocarboxylate porter (TC 2.A.1.13) family.</text>
</comment>
<feature type="transmembrane region" description="Helical" evidence="3">
    <location>
        <begin position="393"/>
        <end position="412"/>
    </location>
</feature>
<feature type="transmembrane region" description="Helical" evidence="3">
    <location>
        <begin position="48"/>
        <end position="76"/>
    </location>
</feature>
<evidence type="ECO:0000256" key="3">
    <source>
        <dbReference type="SAM" id="Phobius"/>
    </source>
</evidence>
<comment type="subcellular location">
    <subcellularLocation>
        <location evidence="1">Membrane</location>
        <topology evidence="1">Multi-pass membrane protein</topology>
    </subcellularLocation>
</comment>
<feature type="transmembrane region" description="Helical" evidence="3">
    <location>
        <begin position="141"/>
        <end position="163"/>
    </location>
</feature>
<dbReference type="PANTHER" id="PTHR11360:SF177">
    <property type="entry name" value="RIBOFLAVIN TRANSPORTER MCH5"/>
    <property type="match status" value="1"/>
</dbReference>
<sequence>MVNKEVSHSNSVKSVRTESKTMAYKQETSIEVLRLDEGKVFADGGLKAYSVVAGCCFGLIAAFGVMNSVGAIQAYVSTHQLQSLEASTVSWIFGLYVFTTFAASILSGCYFDRNGCGTSKWIGCALAIVGVFCLAECKKLYQFILCLSILYGVGSGILLTCYVSCVASWFKEKRAHAQSIAGIGGSVGGIVFPVMLRKLYSQVGYAWAIRTLAFIVSACMAISMLLIQENAAVMNYQSKTLPWKETFRLYVRYGVDLRFLKDKKFVCCALGCCFAENATMVIATYFPSYALSTGVSESTSYTLITIINVAGILGRASGYLADRFVGRMMIITISLLVMTLLSLVMWLPFGHTLNVLYVFSAIYGVFCSSILSLTPIAVGQICSIEEFGRRYSMIYLMTALMSLPVFPVAGVIIGKGSSRNYNMFIVYCSILTFAGACLYTATRFLSIGLSKRKF</sequence>
<reference evidence="5" key="1">
    <citation type="submission" date="2016-03" db="EMBL/GenBank/DDBJ databases">
        <authorList>
            <person name="Devillers Hugo."/>
        </authorList>
    </citation>
    <scope>NUCLEOTIDE SEQUENCE [LARGE SCALE GENOMIC DNA]</scope>
</reference>
<evidence type="ECO:0000313" key="4">
    <source>
        <dbReference type="EMBL" id="SCU87172.1"/>
    </source>
</evidence>
<feature type="transmembrane region" description="Helical" evidence="3">
    <location>
        <begin position="118"/>
        <end position="135"/>
    </location>
</feature>
<accession>A0A1G4JB45</accession>
<dbReference type="InterPro" id="IPR036259">
    <property type="entry name" value="MFS_trans_sf"/>
</dbReference>
<feature type="transmembrane region" description="Helical" evidence="3">
    <location>
        <begin position="298"/>
        <end position="316"/>
    </location>
</feature>
<name>A0A1G4JB45_9SACH</name>
<feature type="transmembrane region" description="Helical" evidence="3">
    <location>
        <begin position="265"/>
        <end position="286"/>
    </location>
</feature>
<dbReference type="Proteomes" id="UP000191144">
    <property type="component" value="Chromosome D"/>
</dbReference>
<dbReference type="InterPro" id="IPR050327">
    <property type="entry name" value="Proton-linked_MCT"/>
</dbReference>
<keyword evidence="3" id="KW-1133">Transmembrane helix</keyword>
<proteinExistence type="inferred from homology"/>
<dbReference type="GO" id="GO:0022857">
    <property type="term" value="F:transmembrane transporter activity"/>
    <property type="evidence" value="ECO:0007669"/>
    <property type="project" value="InterPro"/>
</dbReference>
<dbReference type="GO" id="GO:0032218">
    <property type="term" value="P:riboflavin transport"/>
    <property type="evidence" value="ECO:0007669"/>
    <property type="project" value="TreeGrafter"/>
</dbReference>
<dbReference type="Pfam" id="PF07690">
    <property type="entry name" value="MFS_1"/>
    <property type="match status" value="1"/>
</dbReference>
<keyword evidence="5" id="KW-1185">Reference proteome</keyword>
<dbReference type="OrthoDB" id="6509908at2759"/>
<feature type="transmembrane region" description="Helical" evidence="3">
    <location>
        <begin position="207"/>
        <end position="227"/>
    </location>
</feature>
<dbReference type="AlphaFoldDB" id="A0A1G4JB45"/>